<evidence type="ECO:0000259" key="5">
    <source>
        <dbReference type="Pfam" id="PF07992"/>
    </source>
</evidence>
<keyword evidence="3" id="KW-0274">FAD</keyword>
<name>A0ABP0KQ75_9DINO</name>
<proteinExistence type="inferred from homology"/>
<evidence type="ECO:0000256" key="3">
    <source>
        <dbReference type="ARBA" id="ARBA00022827"/>
    </source>
</evidence>
<dbReference type="InterPro" id="IPR029058">
    <property type="entry name" value="AB_hydrolase_fold"/>
</dbReference>
<evidence type="ECO:0000256" key="2">
    <source>
        <dbReference type="ARBA" id="ARBA00022630"/>
    </source>
</evidence>
<dbReference type="Gene3D" id="3.40.50.1820">
    <property type="entry name" value="alpha/beta hydrolase"/>
    <property type="match status" value="1"/>
</dbReference>
<evidence type="ECO:0000313" key="6">
    <source>
        <dbReference type="EMBL" id="CAK9028117.1"/>
    </source>
</evidence>
<keyword evidence="2" id="KW-0285">Flavoprotein</keyword>
<sequence>MSARFDTPFLGINNAKPRLLVIGGQFSGTFCCRELRRDFDITLVDAKEYMEFTPGILRAFVHPSHFDSLSFCLQPVMAKMAVTFLAGEVKQLSFADSQVSAEIKALVRNESAHVESGGILTLSFDYCVICSGCNFGPFEKWGESLWFPTIHEAARQESAWPEIDERYLEGRRRHILEEHEKLAVLNERQASILVVGAGFIGVEWVTELQHFFPKLKLTIVDVLPRCLGPLPERAAKYCERYMTKVGIQQVYDIKYDPASQAFWDQIGLPMKAERTFVCIGVKASNYFMPAETLSVRGPGGGGWIHFNQKLQVTLRPSGNEPLGETWAEGRVFAVGDCNYGCIGNPPDWIMPPVPKVSFPSEEQAAHACASLRVLAGSKPKELKNTYWPWGAGMFVTSLGPRDACFVLGASHQKGSGYMVNWWLPAAWQKELIERTKIMECRDSTVGRLASRAAERAWTTISNEYGTSFTTVPSSSESHFHSGPGRTGAPPIWRQTHHMVFDDGFTVSDDLSVLPSLSMASLPANRPTASVYVAEPVRRRSAFPLALAITSCSALAFGRVSVGYRASHIRVRGKKAPVSFWYPATPGRVSKELPYRHFISVAKIVEVLQGTELPGIGWEFRLRAGKPIYPEAQPIPVERQETELQERRLAEGLPRESCAIIFAHGYLGSRFDMLHLCEELAQCGFVVAAPDFAESLSGKVPLREVTRQDIMEELLTRLQKEFAVKHFGIVGHSAGGGTASLFPGPFQCGRVAIAGLAPQTVPTDPLLVVASEGDGVVALPRITAALPKNIELQDMDQFDAARPAIAILLRENGTRPPCHISFLSEESNKAMISLLTPLLPVARALKVPVLDFDVYLELQDSSRVAKVLLPKIEDFLCFHASKAK</sequence>
<feature type="domain" description="FAD/NAD(P)-binding" evidence="5">
    <location>
        <begin position="18"/>
        <end position="338"/>
    </location>
</feature>
<comment type="caution">
    <text evidence="6">The sequence shown here is derived from an EMBL/GenBank/DDBJ whole genome shotgun (WGS) entry which is preliminary data.</text>
</comment>
<reference evidence="6 7" key="1">
    <citation type="submission" date="2024-02" db="EMBL/GenBank/DDBJ databases">
        <authorList>
            <person name="Chen Y."/>
            <person name="Shah S."/>
            <person name="Dougan E. K."/>
            <person name="Thang M."/>
            <person name="Chan C."/>
        </authorList>
    </citation>
    <scope>NUCLEOTIDE SEQUENCE [LARGE SCALE GENOMIC DNA]</scope>
</reference>
<dbReference type="Proteomes" id="UP001642484">
    <property type="component" value="Unassembled WGS sequence"/>
</dbReference>
<dbReference type="PANTHER" id="PTHR43735">
    <property type="entry name" value="APOPTOSIS-INDUCING FACTOR 1"/>
    <property type="match status" value="1"/>
</dbReference>
<dbReference type="SUPFAM" id="SSF53474">
    <property type="entry name" value="alpha/beta-Hydrolases"/>
    <property type="match status" value="1"/>
</dbReference>
<keyword evidence="7" id="KW-1185">Reference proteome</keyword>
<dbReference type="PANTHER" id="PTHR43735:SF3">
    <property type="entry name" value="FERROPTOSIS SUPPRESSOR PROTEIN 1"/>
    <property type="match status" value="1"/>
</dbReference>
<keyword evidence="4" id="KW-0560">Oxidoreductase</keyword>
<gene>
    <name evidence="6" type="ORF">CCMP2556_LOCUS16991</name>
</gene>
<dbReference type="InterPro" id="IPR036188">
    <property type="entry name" value="FAD/NAD-bd_sf"/>
</dbReference>
<evidence type="ECO:0000313" key="7">
    <source>
        <dbReference type="Proteomes" id="UP001642484"/>
    </source>
</evidence>
<dbReference type="SUPFAM" id="SSF51905">
    <property type="entry name" value="FAD/NAD(P)-binding domain"/>
    <property type="match status" value="2"/>
</dbReference>
<comment type="similarity">
    <text evidence="1">Belongs to the FAD-dependent oxidoreductase family.</text>
</comment>
<organism evidence="6 7">
    <name type="scientific">Durusdinium trenchii</name>
    <dbReference type="NCBI Taxonomy" id="1381693"/>
    <lineage>
        <taxon>Eukaryota</taxon>
        <taxon>Sar</taxon>
        <taxon>Alveolata</taxon>
        <taxon>Dinophyceae</taxon>
        <taxon>Suessiales</taxon>
        <taxon>Symbiodiniaceae</taxon>
        <taxon>Durusdinium</taxon>
    </lineage>
</organism>
<dbReference type="Pfam" id="PF07992">
    <property type="entry name" value="Pyr_redox_2"/>
    <property type="match status" value="1"/>
</dbReference>
<dbReference type="Gene3D" id="3.50.50.100">
    <property type="match status" value="1"/>
</dbReference>
<evidence type="ECO:0000256" key="4">
    <source>
        <dbReference type="ARBA" id="ARBA00023002"/>
    </source>
</evidence>
<evidence type="ECO:0000256" key="1">
    <source>
        <dbReference type="ARBA" id="ARBA00006442"/>
    </source>
</evidence>
<protein>
    <recommendedName>
        <fullName evidence="5">FAD/NAD(P)-binding domain-containing protein</fullName>
    </recommendedName>
</protein>
<dbReference type="InterPro" id="IPR023753">
    <property type="entry name" value="FAD/NAD-binding_dom"/>
</dbReference>
<dbReference type="EMBL" id="CAXAMN010009247">
    <property type="protein sequence ID" value="CAK9028117.1"/>
    <property type="molecule type" value="Genomic_DNA"/>
</dbReference>
<accession>A0ABP0KQ75</accession>